<dbReference type="EMBL" id="DQ242471">
    <property type="protein sequence ID" value="ABC87270.1"/>
    <property type="molecule type" value="Genomic_DNA"/>
</dbReference>
<reference evidence="2 3" key="3">
    <citation type="submission" date="2019-07" db="EMBL/GenBank/DDBJ databases">
        <title>Complete Genome Sequence and Methylome Analysis of Nocardia otitidis-caviarum NEB252.</title>
        <authorList>
            <person name="Fomenkov A."/>
            <person name="Anton B.P."/>
            <person name="Vincze T."/>
            <person name="Roberts R.J."/>
        </authorList>
    </citation>
    <scope>NUCLEOTIDE SEQUENCE [LARGE SCALE GENOMIC DNA]</scope>
    <source>
        <strain evidence="2 3">NEB252</strain>
    </source>
</reference>
<dbReference type="KEGG" id="nod:FOH10_30205"/>
<dbReference type="GO" id="GO:0004519">
    <property type="term" value="F:endonuclease activity"/>
    <property type="evidence" value="ECO:0007669"/>
    <property type="project" value="UniProtKB-KW"/>
</dbReference>
<dbReference type="Proteomes" id="UP000317039">
    <property type="component" value="Chromosome"/>
</dbReference>
<keyword evidence="1" id="KW-0255">Endonuclease</keyword>
<feature type="binding site" evidence="4 5">
    <location>
        <position position="55"/>
    </location>
    <ligand>
        <name>Fe(3+)</name>
        <dbReference type="ChEBI" id="CHEBI:29034"/>
    </ligand>
</feature>
<dbReference type="PRO" id="PR:Q2I6W2"/>
<keyword evidence="1" id="KW-0378">Hydrolase</keyword>
<dbReference type="DIP" id="DIP-29772N"/>
<keyword evidence="1" id="KW-0540">Nuclease</keyword>
<evidence type="ECO:0000313" key="3">
    <source>
        <dbReference type="Proteomes" id="UP000317039"/>
    </source>
</evidence>
<feature type="binding site" evidence="4 5">
    <location>
        <position position="81"/>
    </location>
    <ligand>
        <name>Fe(3+)</name>
        <dbReference type="ChEBI" id="CHEBI:29034"/>
    </ligand>
</feature>
<dbReference type="GO" id="GO:0046872">
    <property type="term" value="F:metal ion binding"/>
    <property type="evidence" value="ECO:0007669"/>
    <property type="project" value="UniProtKB-KW"/>
</dbReference>
<gene>
    <name evidence="1" type="primary">notIR</name>
    <name evidence="2" type="ORF">FOH10_30205</name>
</gene>
<dbReference type="PDB" id="3C25">
    <property type="method" value="X-ray"/>
    <property type="resolution" value="2.50 A"/>
    <property type="chains" value="A/B=1-383"/>
</dbReference>
<sequence length="383" mass="42422">MRSDTSVEPEGANFIAEFFGHRVYPEVVSTEAARNDQATGTCPFLTAAKLVETSCVKAETSRGVCVVNTAVDNERYDWLVCPNRALDPLFMSAASRKLFGYGPTEPLQFIAAPTLADQAVRDGIREWLDRGVHVVAYFQEKLGGELSISKTDSSPEFSFDWTLAEVESIYPVPKIKRYGVLEIQTMDFHGSYKHAVGAIDIALVEGIDFHGWLPTPAGRAALSKKMEGPNLSNVFKRTFYQMAYKFALSGHQRCAGTGFAIPQSVWKSWLRHLANPTLIDNGDGTFSLGDTRNDSENAWIFVFELDPDTDASPRPLAPHLEIRVNVDTLIDLALRESPRAALGPSGPVATFTDKVEARMLRFWPKTRRRRSTTPGGQRGLFDA</sequence>
<reference evidence="4 5" key="2">
    <citation type="journal article" date="2008" name="Structure">
        <title>Structures of the rare-cutting restriction endonuclease NotI reveal a unique metal binding fold involved in DNA binding.</title>
        <authorList>
            <person name="Lambert A.R."/>
            <person name="Sussman D."/>
            <person name="Shen B."/>
            <person name="Maunus R."/>
            <person name="Nix J."/>
            <person name="Samuelson J."/>
            <person name="Xu S.Y."/>
            <person name="Stoddard B.L."/>
        </authorList>
    </citation>
    <scope>X-RAY CRYSTALLOGRAPHY (2.50 ANGSTROMS) IN COMPLEX WITH CA(2+) AND FE(3+)</scope>
</reference>
<proteinExistence type="evidence at protein level"/>
<organism evidence="1">
    <name type="scientific">Nocardia otitidiscaviarum</name>
    <dbReference type="NCBI Taxonomy" id="1823"/>
    <lineage>
        <taxon>Bacteria</taxon>
        <taxon>Bacillati</taxon>
        <taxon>Actinomycetota</taxon>
        <taxon>Actinomycetes</taxon>
        <taxon>Mycobacteriales</taxon>
        <taxon>Nocardiaceae</taxon>
        <taxon>Nocardia</taxon>
    </lineage>
</organism>
<dbReference type="CDD" id="cd20280">
    <property type="entry name" value="NotI-like"/>
    <property type="match status" value="1"/>
</dbReference>
<dbReference type="GeneID" id="80336633"/>
<dbReference type="RefSeq" id="WP_143983221.1">
    <property type="nucleotide sequence ID" value="NZ_CP041695.1"/>
</dbReference>
<dbReference type="PDB" id="3BVQ">
    <property type="method" value="X-ray"/>
    <property type="resolution" value="2.80 A"/>
    <property type="chains" value="A/B=1-383"/>
</dbReference>
<reference evidence="1" key="1">
    <citation type="journal article" date="2006" name="Nucleic Acids Res.">
        <title>Engineering a rare-cutting restriction enzyme: genetic screening and selection of NotI variants.</title>
        <authorList>
            <person name="Samuelson J.C."/>
            <person name="Morgan R.D."/>
            <person name="Benner J.S."/>
            <person name="Claus T.E."/>
            <person name="Packard S.L."/>
            <person name="Xu S.Y."/>
        </authorList>
    </citation>
    <scope>NUCLEOTIDE SEQUENCE</scope>
    <source>
        <strain evidence="1">ATCC 14630</strain>
    </source>
</reference>
<evidence type="ECO:0000313" key="2">
    <source>
        <dbReference type="EMBL" id="QDP82372.1"/>
    </source>
</evidence>
<accession>Q2I6W2</accession>
<dbReference type="EMBL" id="CP041695">
    <property type="protein sequence ID" value="QDP82372.1"/>
    <property type="molecule type" value="Genomic_DNA"/>
</dbReference>
<feature type="binding site" evidence="4 5">
    <location>
        <position position="42"/>
    </location>
    <ligand>
        <name>Fe(3+)</name>
        <dbReference type="ChEBI" id="CHEBI:29034"/>
    </ligand>
</feature>
<dbReference type="AlphaFoldDB" id="Q2I6W2"/>
<feature type="binding site" evidence="5">
    <location>
        <position position="145"/>
    </location>
    <ligand>
        <name>Ca(2+)</name>
        <dbReference type="ChEBI" id="CHEBI:29108"/>
    </ligand>
</feature>
<keyword evidence="5" id="KW-0106">Calcium</keyword>
<protein>
    <submittedName>
        <fullName evidence="1">NotI restriction endonuclease</fullName>
    </submittedName>
</protein>
<name>Q2I6W2_9NOCA</name>
<dbReference type="PDBsum" id="3BVQ"/>
<dbReference type="SMR" id="Q2I6W2"/>
<dbReference type="GO" id="GO:0042802">
    <property type="term" value="F:identical protein binding"/>
    <property type="evidence" value="ECO:0000353"/>
    <property type="project" value="IntAct"/>
</dbReference>
<evidence type="ECO:0007829" key="5">
    <source>
        <dbReference type="PDB" id="3C25"/>
    </source>
</evidence>
<evidence type="ECO:0000313" key="1">
    <source>
        <dbReference type="EMBL" id="ABC87270.1"/>
    </source>
</evidence>
<evidence type="ECO:0007829" key="4">
    <source>
        <dbReference type="PDB" id="3BVQ"/>
    </source>
</evidence>
<keyword evidence="4 5" id="KW-0002">3D-structure</keyword>
<dbReference type="PDBsum" id="3C25"/>
<feature type="binding site" evidence="5">
    <location>
        <position position="160"/>
    </location>
    <ligand>
        <name>Ca(2+)</name>
        <dbReference type="ChEBI" id="CHEBI:29108"/>
    </ligand>
</feature>
<keyword evidence="4 5" id="KW-0479">Metal-binding</keyword>
<feature type="binding site" evidence="4 5">
    <location>
        <position position="65"/>
    </location>
    <ligand>
        <name>Fe(3+)</name>
        <dbReference type="ChEBI" id="CHEBI:29034"/>
    </ligand>
</feature>
<comment type="interaction">
    <interactant intactId="EBI-15697166">
        <id>Q2I6W2</id>
    </interactant>
    <interactant intactId="EBI-15697166">
        <id>Q2I6W2</id>
        <label>notIR</label>
    </interactant>
    <organismsDiffer>false</organismsDiffer>
    <experiments>2</experiments>
</comment>